<evidence type="ECO:0000256" key="2">
    <source>
        <dbReference type="SAM" id="Phobius"/>
    </source>
</evidence>
<organism evidence="3 4">
    <name type="scientific">Flavihumibacter petaseus NBRC 106054</name>
    <dbReference type="NCBI Taxonomy" id="1220578"/>
    <lineage>
        <taxon>Bacteria</taxon>
        <taxon>Pseudomonadati</taxon>
        <taxon>Bacteroidota</taxon>
        <taxon>Chitinophagia</taxon>
        <taxon>Chitinophagales</taxon>
        <taxon>Chitinophagaceae</taxon>
        <taxon>Flavihumibacter</taxon>
    </lineage>
</organism>
<dbReference type="EMBL" id="BBWV01000004">
    <property type="protein sequence ID" value="GAO44877.1"/>
    <property type="molecule type" value="Genomic_DNA"/>
</dbReference>
<evidence type="ECO:0008006" key="5">
    <source>
        <dbReference type="Google" id="ProtNLM"/>
    </source>
</evidence>
<feature type="transmembrane region" description="Helical" evidence="2">
    <location>
        <begin position="21"/>
        <end position="40"/>
    </location>
</feature>
<sequence length="527" mass="58156">MVKIIPFYTNAYLECMRSNRKVVWIVTAIAGIIVLGWWLFQQTGQGENQLSANAGHAAHSQGKSAAVRYCQSCHLLPEPELLDKKTWTTFLPEMGLYLGIHSAGVAAIEAADKDFYPEHPVVTEQEWQEILSYYTTSAPSALPELPHPLPEAVTGFNLLPPPDFLFRPNVMASLVKIDNTVSPARLFVFDAFSNQLFLFGQEGLLDSLKVNGIVVDLQGAGNHWYACSIGDYLQMGPDKDKKGSIIPISLSPKGKLQQHAPLIKDLARPVRIVVTAANKDGQPDFLVCEFGKLTGSLTLLESNEKSWRKKAIRPLPGAVTAFFEKNPATGREDIWALFAQGDECIIHFENRGDGTYDEHKVLRFPPSYGSSSFSLTDLDGDGNKDILYTCGDNGDATRIYKPYHGIYVFRQEAPDRFAEKFFYPLNGAYKAIAGDFRQKGRTDIAAVGYFTDPSHPADWFVYLNHLGNLGYSANAAPDGFNLEAALTMDSGDFNGDGQPDLLIGNAFLKNDPRQSAPLFGLMESIAR</sequence>
<comment type="caution">
    <text evidence="3">The sequence shown here is derived from an EMBL/GenBank/DDBJ whole genome shotgun (WGS) entry which is preliminary data.</text>
</comment>
<dbReference type="InterPro" id="IPR013517">
    <property type="entry name" value="FG-GAP"/>
</dbReference>
<accession>A0A0E9N4K2</accession>
<dbReference type="AlphaFoldDB" id="A0A0E9N4K2"/>
<keyword evidence="2" id="KW-0472">Membrane</keyword>
<dbReference type="Pfam" id="PF01839">
    <property type="entry name" value="FG-GAP"/>
    <property type="match status" value="1"/>
</dbReference>
<keyword evidence="4" id="KW-1185">Reference proteome</keyword>
<proteinExistence type="predicted"/>
<protein>
    <recommendedName>
        <fullName evidence="5">Cytochrome c domain-containing protein</fullName>
    </recommendedName>
</protein>
<dbReference type="SUPFAM" id="SSF69318">
    <property type="entry name" value="Integrin alpha N-terminal domain"/>
    <property type="match status" value="1"/>
</dbReference>
<name>A0A0E9N4K2_9BACT</name>
<evidence type="ECO:0000313" key="4">
    <source>
        <dbReference type="Proteomes" id="UP000033121"/>
    </source>
</evidence>
<gene>
    <name evidence="3" type="ORF">FPE01S_04_01200</name>
</gene>
<evidence type="ECO:0000256" key="1">
    <source>
        <dbReference type="ARBA" id="ARBA00022729"/>
    </source>
</evidence>
<dbReference type="Pfam" id="PF13517">
    <property type="entry name" value="FG-GAP_3"/>
    <property type="match status" value="1"/>
</dbReference>
<dbReference type="Proteomes" id="UP000033121">
    <property type="component" value="Unassembled WGS sequence"/>
</dbReference>
<dbReference type="InterPro" id="IPR028994">
    <property type="entry name" value="Integrin_alpha_N"/>
</dbReference>
<reference evidence="3 4" key="1">
    <citation type="submission" date="2015-04" db="EMBL/GenBank/DDBJ databases">
        <title>Whole genome shotgun sequence of Flavihumibacter petaseus NBRC 106054.</title>
        <authorList>
            <person name="Miyazawa S."/>
            <person name="Hosoyama A."/>
            <person name="Hashimoto M."/>
            <person name="Noguchi M."/>
            <person name="Tsuchikane K."/>
            <person name="Ohji S."/>
            <person name="Yamazoe A."/>
            <person name="Ichikawa N."/>
            <person name="Kimura A."/>
            <person name="Fujita N."/>
        </authorList>
    </citation>
    <scope>NUCLEOTIDE SEQUENCE [LARGE SCALE GENOMIC DNA]</scope>
    <source>
        <strain evidence="3 4">NBRC 106054</strain>
    </source>
</reference>
<dbReference type="Gene3D" id="2.130.10.130">
    <property type="entry name" value="Integrin alpha, N-terminal"/>
    <property type="match status" value="1"/>
</dbReference>
<keyword evidence="2" id="KW-0812">Transmembrane</keyword>
<dbReference type="STRING" id="1220578.FPE01S_04_01200"/>
<evidence type="ECO:0000313" key="3">
    <source>
        <dbReference type="EMBL" id="GAO44877.1"/>
    </source>
</evidence>
<keyword evidence="2" id="KW-1133">Transmembrane helix</keyword>
<keyword evidence="1" id="KW-0732">Signal</keyword>